<organism evidence="7 8">
    <name type="scientific">Takifugu bimaculatus</name>
    <dbReference type="NCBI Taxonomy" id="433685"/>
    <lineage>
        <taxon>Eukaryota</taxon>
        <taxon>Metazoa</taxon>
        <taxon>Chordata</taxon>
        <taxon>Craniata</taxon>
        <taxon>Vertebrata</taxon>
        <taxon>Euteleostomi</taxon>
        <taxon>Actinopterygii</taxon>
        <taxon>Neopterygii</taxon>
        <taxon>Teleostei</taxon>
        <taxon>Neoteleostei</taxon>
        <taxon>Acanthomorphata</taxon>
        <taxon>Eupercaria</taxon>
        <taxon>Tetraodontiformes</taxon>
        <taxon>Tetradontoidea</taxon>
        <taxon>Tetraodontidae</taxon>
        <taxon>Takifugu</taxon>
    </lineage>
</organism>
<feature type="transmembrane region" description="Helical" evidence="6">
    <location>
        <begin position="73"/>
        <end position="92"/>
    </location>
</feature>
<dbReference type="GO" id="GO:0050957">
    <property type="term" value="P:equilibrioception"/>
    <property type="evidence" value="ECO:0007669"/>
    <property type="project" value="TreeGrafter"/>
</dbReference>
<feature type="transmembrane region" description="Helical" evidence="6">
    <location>
        <begin position="173"/>
        <end position="193"/>
    </location>
</feature>
<comment type="caution">
    <text evidence="7">The sequence shown here is derived from an EMBL/GenBank/DDBJ whole genome shotgun (WGS) entry which is preliminary data.</text>
</comment>
<dbReference type="GO" id="GO:0007605">
    <property type="term" value="P:sensory perception of sound"/>
    <property type="evidence" value="ECO:0007669"/>
    <property type="project" value="UniProtKB-ARBA"/>
</dbReference>
<proteinExistence type="inferred from homology"/>
<keyword evidence="5 6" id="KW-0472">Membrane</keyword>
<name>A0A4Z2CAZ5_9TELE</name>
<evidence type="ECO:0000256" key="5">
    <source>
        <dbReference type="ARBA" id="ARBA00023136"/>
    </source>
</evidence>
<feature type="transmembrane region" description="Helical" evidence="6">
    <location>
        <begin position="224"/>
        <end position="244"/>
    </location>
</feature>
<gene>
    <name evidence="7" type="ORF">fugu_010745</name>
</gene>
<dbReference type="PANTHER" id="PTHR31548:SF4">
    <property type="entry name" value="CLARIN-1"/>
    <property type="match status" value="1"/>
</dbReference>
<keyword evidence="8" id="KW-1185">Reference proteome</keyword>
<accession>A0A4Z2CAZ5</accession>
<dbReference type="EMBL" id="SWLE01000003">
    <property type="protein sequence ID" value="TNN01363.1"/>
    <property type="molecule type" value="Genomic_DNA"/>
</dbReference>
<keyword evidence="3 6" id="KW-0812">Transmembrane</keyword>
<dbReference type="InterPro" id="IPR026748">
    <property type="entry name" value="Clarin"/>
</dbReference>
<protein>
    <recommendedName>
        <fullName evidence="9">Clarin 1</fullName>
    </recommendedName>
</protein>
<dbReference type="GO" id="GO:0016020">
    <property type="term" value="C:membrane"/>
    <property type="evidence" value="ECO:0007669"/>
    <property type="project" value="UniProtKB-SubCell"/>
</dbReference>
<evidence type="ECO:0000256" key="3">
    <source>
        <dbReference type="ARBA" id="ARBA00022692"/>
    </source>
</evidence>
<sequence>MTNTVKRLVALLPEEGLPDLVRESSWSGGDARSARPRVGRRRLGALWGGSALIRRFCLDPRQRRIMPSPQKRLVFSVSGLLSFLCALTAAVATGLPSWLSGTVLCRTGAELVNATGAELDKFLGELSYGLFHGVRVKQCGLGGRASRFSSATGFFFFNAFGRPYEMLQGPVGLYLWTSISGLCSCLVLVLFAAEVKLHHLSDRIANFSEVTFTFEAYREQYDRCFWLFFLIFLIHGLNLALIRLTGVQFHFHKPKELDPSGGAADLMY</sequence>
<keyword evidence="4 6" id="KW-1133">Transmembrane helix</keyword>
<comment type="similarity">
    <text evidence="2">Belongs to the clarin family.</text>
</comment>
<evidence type="ECO:0000256" key="6">
    <source>
        <dbReference type="SAM" id="Phobius"/>
    </source>
</evidence>
<dbReference type="PANTHER" id="PTHR31548">
    <property type="entry name" value="CLARIN"/>
    <property type="match status" value="1"/>
</dbReference>
<evidence type="ECO:0000256" key="2">
    <source>
        <dbReference type="ARBA" id="ARBA00005787"/>
    </source>
</evidence>
<evidence type="ECO:0008006" key="9">
    <source>
        <dbReference type="Google" id="ProtNLM"/>
    </source>
</evidence>
<dbReference type="Pfam" id="PF25807">
    <property type="entry name" value="Clarin-2"/>
    <property type="match status" value="2"/>
</dbReference>
<evidence type="ECO:0000256" key="1">
    <source>
        <dbReference type="ARBA" id="ARBA00004141"/>
    </source>
</evidence>
<evidence type="ECO:0000313" key="8">
    <source>
        <dbReference type="Proteomes" id="UP000516260"/>
    </source>
</evidence>
<comment type="subcellular location">
    <subcellularLocation>
        <location evidence="1">Membrane</location>
        <topology evidence="1">Multi-pass membrane protein</topology>
    </subcellularLocation>
</comment>
<evidence type="ECO:0000256" key="4">
    <source>
        <dbReference type="ARBA" id="ARBA00022989"/>
    </source>
</evidence>
<dbReference type="AlphaFoldDB" id="A0A4Z2CAZ5"/>
<evidence type="ECO:0000313" key="7">
    <source>
        <dbReference type="EMBL" id="TNN01363.1"/>
    </source>
</evidence>
<dbReference type="Proteomes" id="UP000516260">
    <property type="component" value="Chromosome 11"/>
</dbReference>
<reference evidence="7 8" key="1">
    <citation type="submission" date="2019-04" db="EMBL/GenBank/DDBJ databases">
        <title>The sequence and de novo assembly of Takifugu bimaculatus genome using PacBio and Hi-C technologies.</title>
        <authorList>
            <person name="Xu P."/>
            <person name="Liu B."/>
            <person name="Zhou Z."/>
        </authorList>
    </citation>
    <scope>NUCLEOTIDE SEQUENCE [LARGE SCALE GENOMIC DNA]</scope>
    <source>
        <strain evidence="7">TB-2018</strain>
        <tissue evidence="7">Muscle</tissue>
    </source>
</reference>